<evidence type="ECO:0000256" key="6">
    <source>
        <dbReference type="ARBA" id="ARBA00023146"/>
    </source>
</evidence>
<dbReference type="InterPro" id="IPR020751">
    <property type="entry name" value="aa-tRNA-synth_I_codon-bd_sub2"/>
</dbReference>
<dbReference type="GO" id="GO:0004818">
    <property type="term" value="F:glutamate-tRNA ligase activity"/>
    <property type="evidence" value="ECO:0007669"/>
    <property type="project" value="UniProtKB-UniRule"/>
</dbReference>
<dbReference type="EC" id="6.1.1.17" evidence="7"/>
<feature type="region of interest" description="Disordered" evidence="8">
    <location>
        <begin position="128"/>
        <end position="148"/>
    </location>
</feature>
<feature type="short sequence motif" description="'HIGH' region" evidence="7">
    <location>
        <begin position="8"/>
        <end position="18"/>
    </location>
</feature>
<dbReference type="GO" id="GO:0005524">
    <property type="term" value="F:ATP binding"/>
    <property type="evidence" value="ECO:0007669"/>
    <property type="project" value="UniProtKB-UniRule"/>
</dbReference>
<gene>
    <name evidence="7" type="primary">gltX</name>
    <name evidence="11" type="ORF">HNR37_000220</name>
</gene>
<keyword evidence="5 7" id="KW-0648">Protein biosynthesis</keyword>
<evidence type="ECO:0000256" key="3">
    <source>
        <dbReference type="ARBA" id="ARBA00022741"/>
    </source>
</evidence>
<proteinExistence type="inferred from homology"/>
<dbReference type="EMBL" id="JACHID010000001">
    <property type="protein sequence ID" value="MBB5020917.1"/>
    <property type="molecule type" value="Genomic_DNA"/>
</dbReference>
<dbReference type="Proteomes" id="UP000528322">
    <property type="component" value="Unassembled WGS sequence"/>
</dbReference>
<dbReference type="InterPro" id="IPR020058">
    <property type="entry name" value="Glu/Gln-tRNA-synth_Ib_cat-dom"/>
</dbReference>
<evidence type="ECO:0000256" key="8">
    <source>
        <dbReference type="SAM" id="MobiDB-lite"/>
    </source>
</evidence>
<keyword evidence="4 7" id="KW-0067">ATP-binding</keyword>
<dbReference type="GO" id="GO:0000049">
    <property type="term" value="F:tRNA binding"/>
    <property type="evidence" value="ECO:0007669"/>
    <property type="project" value="InterPro"/>
</dbReference>
<keyword evidence="12" id="KW-1185">Reference proteome</keyword>
<comment type="subunit">
    <text evidence="7">Monomer.</text>
</comment>
<dbReference type="Pfam" id="PF19269">
    <property type="entry name" value="Anticodon_2"/>
    <property type="match status" value="1"/>
</dbReference>
<evidence type="ECO:0000259" key="10">
    <source>
        <dbReference type="Pfam" id="PF19269"/>
    </source>
</evidence>
<dbReference type="InterPro" id="IPR033910">
    <property type="entry name" value="GluRS_core"/>
</dbReference>
<organism evidence="11 12">
    <name type="scientific">Desulfurispira natronophila</name>
    <dbReference type="NCBI Taxonomy" id="682562"/>
    <lineage>
        <taxon>Bacteria</taxon>
        <taxon>Pseudomonadati</taxon>
        <taxon>Chrysiogenota</taxon>
        <taxon>Chrysiogenia</taxon>
        <taxon>Chrysiogenales</taxon>
        <taxon>Chrysiogenaceae</taxon>
        <taxon>Desulfurispira</taxon>
    </lineage>
</organism>
<dbReference type="RefSeq" id="WP_183728584.1">
    <property type="nucleotide sequence ID" value="NZ_JACHID010000001.1"/>
</dbReference>
<dbReference type="InterPro" id="IPR000924">
    <property type="entry name" value="Glu/Gln-tRNA-synth"/>
</dbReference>
<evidence type="ECO:0000256" key="1">
    <source>
        <dbReference type="ARBA" id="ARBA00007894"/>
    </source>
</evidence>
<dbReference type="PROSITE" id="PS00178">
    <property type="entry name" value="AA_TRNA_LIGASE_I"/>
    <property type="match status" value="1"/>
</dbReference>
<comment type="subcellular location">
    <subcellularLocation>
        <location evidence="7">Cytoplasm</location>
    </subcellularLocation>
</comment>
<dbReference type="InterPro" id="IPR004527">
    <property type="entry name" value="Glu-tRNA-ligase_bac/mito"/>
</dbReference>
<dbReference type="PANTHER" id="PTHR43311">
    <property type="entry name" value="GLUTAMATE--TRNA LIGASE"/>
    <property type="match status" value="1"/>
</dbReference>
<protein>
    <recommendedName>
        <fullName evidence="7">Glutamate--tRNA ligase</fullName>
        <ecNumber evidence="7">6.1.1.17</ecNumber>
    </recommendedName>
    <alternativeName>
        <fullName evidence="7">Glutamyl-tRNA synthetase</fullName>
        <shortName evidence="7">GluRS</shortName>
    </alternativeName>
</protein>
<dbReference type="SUPFAM" id="SSF52374">
    <property type="entry name" value="Nucleotidylyl transferase"/>
    <property type="match status" value="1"/>
</dbReference>
<evidence type="ECO:0000256" key="7">
    <source>
        <dbReference type="HAMAP-Rule" id="MF_00022"/>
    </source>
</evidence>
<dbReference type="InterPro" id="IPR001412">
    <property type="entry name" value="aa-tRNA-synth_I_CS"/>
</dbReference>
<dbReference type="AlphaFoldDB" id="A0A7W7Y2L1"/>
<keyword evidence="6 7" id="KW-0030">Aminoacyl-tRNA synthetase</keyword>
<reference evidence="11 12" key="1">
    <citation type="submission" date="2020-08" db="EMBL/GenBank/DDBJ databases">
        <title>Genomic Encyclopedia of Type Strains, Phase IV (KMG-IV): sequencing the most valuable type-strain genomes for metagenomic binning, comparative biology and taxonomic classification.</title>
        <authorList>
            <person name="Goeker M."/>
        </authorList>
    </citation>
    <scope>NUCLEOTIDE SEQUENCE [LARGE SCALE GENOMIC DNA]</scope>
    <source>
        <strain evidence="11 12">DSM 22071</strain>
    </source>
</reference>
<dbReference type="InterPro" id="IPR014729">
    <property type="entry name" value="Rossmann-like_a/b/a_fold"/>
</dbReference>
<dbReference type="HAMAP" id="MF_00022">
    <property type="entry name" value="Glu_tRNA_synth_type1"/>
    <property type="match status" value="1"/>
</dbReference>
<comment type="caution">
    <text evidence="7">Lacks conserved residue(s) required for the propagation of feature annotation.</text>
</comment>
<name>A0A7W7Y2L1_9BACT</name>
<evidence type="ECO:0000313" key="11">
    <source>
        <dbReference type="EMBL" id="MBB5020917.1"/>
    </source>
</evidence>
<sequence length="482" mass="55448">MIRVRFAPSPTGHLHVGGARTALFNFFFARANQGTFVLRVEDTDLARSTRESEQMVLDDLQWLGVEWDEGPDKPGDYGPYRQSERGEIYQQYAQRLLDNEKAYHCYCTDEELEQIRVDAQRRKVPPHYDGRCRNLSDSERQQRLDEGRKPTVRFRIPNRDYVLDDLVRGHVSFKQGMIGDFIILRSDGMPVYNFCVSIDDVLMKITHVIRAEEHLSNTLRQMMICEALEVNPPRYAHVSLILGEDRSKLSKRHGATSIGQYREQGYLPEAMVNYLSLLGWSSGSEEEVFDIERIIELFSLDRINKAAAVFDNDKLNWMNAHYIREADLQRITGLFLPYLKQADMVSHQIDLSQLQKEIDIIRGNCTVLADITEYYPIFLHQQPQLEDEGRAFLQLETSLPLLREVEKSVSEHDSIDSETWKQIAKQSGKLAKAKGKNLFMTLRVALTGKCRGPELDLLVPVLGKEQVLKRLQWAQSISANGN</sequence>
<accession>A0A7W7Y2L1</accession>
<dbReference type="SUPFAM" id="SSF48163">
    <property type="entry name" value="An anticodon-binding domain of class I aminoacyl-tRNA synthetases"/>
    <property type="match status" value="1"/>
</dbReference>
<dbReference type="PANTHER" id="PTHR43311:SF2">
    <property type="entry name" value="GLUTAMATE--TRNA LIGASE, MITOCHONDRIAL-RELATED"/>
    <property type="match status" value="1"/>
</dbReference>
<dbReference type="InterPro" id="IPR008925">
    <property type="entry name" value="aa_tRNA-synth_I_cd-bd_sf"/>
</dbReference>
<comment type="similarity">
    <text evidence="1 7">Belongs to the class-I aminoacyl-tRNA synthetase family. Glutamate--tRNA ligase type 1 subfamily.</text>
</comment>
<dbReference type="GO" id="GO:0005737">
    <property type="term" value="C:cytoplasm"/>
    <property type="evidence" value="ECO:0007669"/>
    <property type="project" value="UniProtKB-SubCell"/>
</dbReference>
<keyword evidence="7" id="KW-0963">Cytoplasm</keyword>
<dbReference type="FunFam" id="3.40.50.620:FF:000045">
    <property type="entry name" value="Glutamate--tRNA ligase, mitochondrial"/>
    <property type="match status" value="1"/>
</dbReference>
<comment type="catalytic activity">
    <reaction evidence="7">
        <text>tRNA(Glu) + L-glutamate + ATP = L-glutamyl-tRNA(Glu) + AMP + diphosphate</text>
        <dbReference type="Rhea" id="RHEA:23540"/>
        <dbReference type="Rhea" id="RHEA-COMP:9663"/>
        <dbReference type="Rhea" id="RHEA-COMP:9680"/>
        <dbReference type="ChEBI" id="CHEBI:29985"/>
        <dbReference type="ChEBI" id="CHEBI:30616"/>
        <dbReference type="ChEBI" id="CHEBI:33019"/>
        <dbReference type="ChEBI" id="CHEBI:78442"/>
        <dbReference type="ChEBI" id="CHEBI:78520"/>
        <dbReference type="ChEBI" id="CHEBI:456215"/>
        <dbReference type="EC" id="6.1.1.17"/>
    </reaction>
</comment>
<evidence type="ECO:0000313" key="12">
    <source>
        <dbReference type="Proteomes" id="UP000528322"/>
    </source>
</evidence>
<dbReference type="GO" id="GO:0008270">
    <property type="term" value="F:zinc ion binding"/>
    <property type="evidence" value="ECO:0007669"/>
    <property type="project" value="InterPro"/>
</dbReference>
<dbReference type="Gene3D" id="3.40.50.620">
    <property type="entry name" value="HUPs"/>
    <property type="match status" value="1"/>
</dbReference>
<dbReference type="InterPro" id="IPR049940">
    <property type="entry name" value="GluQ/Sye"/>
</dbReference>
<feature type="domain" description="Aminoacyl-tRNA synthetase class I anticodon-binding" evidence="10">
    <location>
        <begin position="335"/>
        <end position="472"/>
    </location>
</feature>
<feature type="domain" description="Glutamyl/glutaminyl-tRNA synthetase class Ib catalytic" evidence="9">
    <location>
        <begin position="2"/>
        <end position="317"/>
    </location>
</feature>
<comment type="function">
    <text evidence="7">Catalyzes the attachment of glutamate to tRNA(Glu) in a two-step reaction: glutamate is first activated by ATP to form Glu-AMP and then transferred to the acceptor end of tRNA(Glu).</text>
</comment>
<dbReference type="InterPro" id="IPR045462">
    <property type="entry name" value="aa-tRNA-synth_I_cd-bd"/>
</dbReference>
<feature type="short sequence motif" description="'KMSKS' region" evidence="7">
    <location>
        <begin position="248"/>
        <end position="252"/>
    </location>
</feature>
<comment type="caution">
    <text evidence="11">The sequence shown here is derived from an EMBL/GenBank/DDBJ whole genome shotgun (WGS) entry which is preliminary data.</text>
</comment>
<keyword evidence="3 7" id="KW-0547">Nucleotide-binding</keyword>
<evidence type="ECO:0000256" key="4">
    <source>
        <dbReference type="ARBA" id="ARBA00022840"/>
    </source>
</evidence>
<evidence type="ECO:0000256" key="5">
    <source>
        <dbReference type="ARBA" id="ARBA00022917"/>
    </source>
</evidence>
<dbReference type="CDD" id="cd00808">
    <property type="entry name" value="GluRS_core"/>
    <property type="match status" value="1"/>
</dbReference>
<feature type="binding site" evidence="7">
    <location>
        <position position="251"/>
    </location>
    <ligand>
        <name>ATP</name>
        <dbReference type="ChEBI" id="CHEBI:30616"/>
    </ligand>
</feature>
<keyword evidence="2 7" id="KW-0436">Ligase</keyword>
<evidence type="ECO:0000259" key="9">
    <source>
        <dbReference type="Pfam" id="PF00749"/>
    </source>
</evidence>
<evidence type="ECO:0000256" key="2">
    <source>
        <dbReference type="ARBA" id="ARBA00022598"/>
    </source>
</evidence>
<dbReference type="Pfam" id="PF00749">
    <property type="entry name" value="tRNA-synt_1c"/>
    <property type="match status" value="1"/>
</dbReference>
<dbReference type="GO" id="GO:0006424">
    <property type="term" value="P:glutamyl-tRNA aminoacylation"/>
    <property type="evidence" value="ECO:0007669"/>
    <property type="project" value="UniProtKB-UniRule"/>
</dbReference>
<dbReference type="Gene3D" id="1.10.10.350">
    <property type="match status" value="1"/>
</dbReference>
<dbReference type="NCBIfam" id="TIGR00464">
    <property type="entry name" value="gltX_bact"/>
    <property type="match status" value="1"/>
</dbReference>
<dbReference type="PRINTS" id="PR00987">
    <property type="entry name" value="TRNASYNTHGLU"/>
</dbReference>